<dbReference type="VEuPathDB" id="FungiDB:BTJ68_09161"/>
<feature type="compositionally biased region" description="Polar residues" evidence="1">
    <location>
        <begin position="373"/>
        <end position="383"/>
    </location>
</feature>
<feature type="compositionally biased region" description="Acidic residues" evidence="1">
    <location>
        <begin position="825"/>
        <end position="834"/>
    </location>
</feature>
<dbReference type="OrthoDB" id="3881223at2759"/>
<accession>A0A3M7E6F3</accession>
<dbReference type="Proteomes" id="UP000269276">
    <property type="component" value="Unassembled WGS sequence"/>
</dbReference>
<evidence type="ECO:0000313" key="2">
    <source>
        <dbReference type="EMBL" id="RMY72289.1"/>
    </source>
</evidence>
<gene>
    <name evidence="2" type="ORF">D0863_04613</name>
</gene>
<name>A0A3M7E6F3_HORWE</name>
<dbReference type="EMBL" id="QWIP01000123">
    <property type="protein sequence ID" value="RMY72289.1"/>
    <property type="molecule type" value="Genomic_DNA"/>
</dbReference>
<feature type="compositionally biased region" description="Polar residues" evidence="1">
    <location>
        <begin position="773"/>
        <end position="789"/>
    </location>
</feature>
<feature type="region of interest" description="Disordered" evidence="1">
    <location>
        <begin position="866"/>
        <end position="885"/>
    </location>
</feature>
<feature type="compositionally biased region" description="Polar residues" evidence="1">
    <location>
        <begin position="811"/>
        <end position="821"/>
    </location>
</feature>
<organism evidence="2 3">
    <name type="scientific">Hortaea werneckii</name>
    <name type="common">Black yeast</name>
    <name type="synonym">Cladosporium werneckii</name>
    <dbReference type="NCBI Taxonomy" id="91943"/>
    <lineage>
        <taxon>Eukaryota</taxon>
        <taxon>Fungi</taxon>
        <taxon>Dikarya</taxon>
        <taxon>Ascomycota</taxon>
        <taxon>Pezizomycotina</taxon>
        <taxon>Dothideomycetes</taxon>
        <taxon>Dothideomycetidae</taxon>
        <taxon>Mycosphaerellales</taxon>
        <taxon>Teratosphaeriaceae</taxon>
        <taxon>Hortaea</taxon>
    </lineage>
</organism>
<sequence length="885" mass="97254">MWFHSEHLEVYLKPHGRSSESFRLCEEPGIEIGKTFKTAWVYTRWETDRMFDIVIRFREHFDLGSANVVQIDIRAGLGQTNHCFNDAAVFAIQTSWVKGQQHVIGSFAAKTYDSTCCPDLQANGAGKPIFLSESLENVGQGSSKKDWAFLIRPMEEELVWGEAEKGDWFDRDTTPGNITVYVTRARRVCSPKSMKRFKALPGQEGDPYIAEFRPLASSKRPVSWPETEDITDDNGRPKMPPGYKGGFVVQGDVDFVEARRRTQDIRRCMSSEWKARKAVGSDRRTTRSSSGGGQSATQSTIAQEDEIGEVITLASSRGHRSATKSSTMQPDEPDTMLQRGTLPEVSFCDCPKHHTPKSATQNEMVRARPRPASRSQGPEVSLQTPPPNLLAQCKTCRTCGNPKVSRKSRDTYIRQRQLKYAPQSGGSTQIETPSRERVPSTSATVQHPQVSEASDSSVQPTPSRAARFVNGSDSSSVGALSVSIPQKRKGSSQHAKRRKSGSVEPRPSPMVELPDTGQPQSPGASSLQDGAETMGTGDSLGNQANEHPGAAVSDGQMGDNDEDSLDHFARDSPAPLPRDSSVQLAESSPVQFAGDKTFSRVSVSSSILSYQNGPPMQDRANEPSRQRAAIAEMICGTNNAKGQIGFGTHPTEGGNLRAAAESTQQTHMSLEHNLNEVGETYTENQAQRADTMLGLPTGSPYTDQQAQGYPTSTLQQQFTPTVDQHDGITDGQYEHAHNDTSLDRGQEHHGDHYATLASSDGHQQRKDSVVPDQRTSANTTAPSAESVRSSSERPALQMKIIDLTNSDDESPSSTIKRPTNQTTTDSDEEDEEELAELSLKCKMLKKEMEYLALQERKDKVVKRISRRKARRAIKSEPSAIVKSEQ</sequence>
<feature type="region of interest" description="Disordered" evidence="1">
    <location>
        <begin position="220"/>
        <end position="239"/>
    </location>
</feature>
<dbReference type="AlphaFoldDB" id="A0A3M7E6F3"/>
<evidence type="ECO:0000313" key="3">
    <source>
        <dbReference type="Proteomes" id="UP000269276"/>
    </source>
</evidence>
<feature type="compositionally biased region" description="Polar residues" evidence="1">
    <location>
        <begin position="439"/>
        <end position="462"/>
    </location>
</feature>
<dbReference type="VEuPathDB" id="FungiDB:BTJ68_10711"/>
<feature type="region of interest" description="Disordered" evidence="1">
    <location>
        <begin position="722"/>
        <end position="834"/>
    </location>
</feature>
<evidence type="ECO:0000256" key="1">
    <source>
        <dbReference type="SAM" id="MobiDB-lite"/>
    </source>
</evidence>
<feature type="compositionally biased region" description="Low complexity" evidence="1">
    <location>
        <begin position="471"/>
        <end position="483"/>
    </location>
</feature>
<feature type="compositionally biased region" description="Polar residues" evidence="1">
    <location>
        <begin position="517"/>
        <end position="528"/>
    </location>
</feature>
<feature type="region of interest" description="Disordered" evidence="1">
    <location>
        <begin position="273"/>
        <end position="589"/>
    </location>
</feature>
<feature type="compositionally biased region" description="Polar residues" evidence="1">
    <location>
        <begin position="580"/>
        <end position="589"/>
    </location>
</feature>
<feature type="compositionally biased region" description="Basic residues" evidence="1">
    <location>
        <begin position="486"/>
        <end position="500"/>
    </location>
</feature>
<feature type="compositionally biased region" description="Basic and acidic residues" evidence="1">
    <location>
        <begin position="273"/>
        <end position="285"/>
    </location>
</feature>
<comment type="caution">
    <text evidence="2">The sequence shown here is derived from an EMBL/GenBank/DDBJ whole genome shotgun (WGS) entry which is preliminary data.</text>
</comment>
<reference evidence="2 3" key="1">
    <citation type="journal article" date="2018" name="BMC Genomics">
        <title>Genomic evidence for intraspecific hybridization in a clonal and extremely halotolerant yeast.</title>
        <authorList>
            <person name="Gostincar C."/>
            <person name="Stajich J.E."/>
            <person name="Zupancic J."/>
            <person name="Zalar P."/>
            <person name="Gunde-Cimerman N."/>
        </authorList>
    </citation>
    <scope>NUCLEOTIDE SEQUENCE [LARGE SCALE GENOMIC DNA]</scope>
    <source>
        <strain evidence="2 3">EXF-2682</strain>
    </source>
</reference>
<feature type="compositionally biased region" description="Basic and acidic residues" evidence="1">
    <location>
        <begin position="723"/>
        <end position="752"/>
    </location>
</feature>
<proteinExistence type="predicted"/>
<protein>
    <submittedName>
        <fullName evidence="2">Uncharacterized protein</fullName>
    </submittedName>
</protein>